<keyword evidence="2" id="KW-0328">Glycosyltransferase</keyword>
<name>A0A7I8L387_SPIIN</name>
<proteinExistence type="inferred from homology"/>
<feature type="coiled-coil region" evidence="3">
    <location>
        <begin position="75"/>
        <end position="123"/>
    </location>
</feature>
<keyword evidence="2" id="KW-0472">Membrane</keyword>
<dbReference type="SUPFAM" id="SSF53448">
    <property type="entry name" value="Nucleotide-diphospho-sugar transferases"/>
    <property type="match status" value="1"/>
</dbReference>
<evidence type="ECO:0000256" key="1">
    <source>
        <dbReference type="ARBA" id="ARBA00007033"/>
    </source>
</evidence>
<keyword evidence="6" id="KW-1185">Reference proteome</keyword>
<dbReference type="InterPro" id="IPR005069">
    <property type="entry name" value="Nucl-diP-sugar_transferase"/>
</dbReference>
<keyword evidence="2" id="KW-0808">Transferase</keyword>
<evidence type="ECO:0000313" key="5">
    <source>
        <dbReference type="EMBL" id="CAA7404262.1"/>
    </source>
</evidence>
<dbReference type="OrthoDB" id="540503at2759"/>
<dbReference type="EC" id="2.4.2.-" evidence="2"/>
<comment type="similarity">
    <text evidence="1 2">Belongs to the glycosyltransferase 77 family.</text>
</comment>
<dbReference type="InterPro" id="IPR044290">
    <property type="entry name" value="RRA1/2/3"/>
</dbReference>
<dbReference type="PANTHER" id="PTHR46581:SF3">
    <property type="entry name" value="ARABINOSYLTRANSFERASE RRA3"/>
    <property type="match status" value="1"/>
</dbReference>
<keyword evidence="3" id="KW-0175">Coiled coil</keyword>
<gene>
    <name evidence="5" type="ORF">SI8410_10014940</name>
</gene>
<dbReference type="Proteomes" id="UP000663760">
    <property type="component" value="Chromosome 10"/>
</dbReference>
<dbReference type="AlphaFoldDB" id="A0A7I8L387"/>
<dbReference type="InterPro" id="IPR029044">
    <property type="entry name" value="Nucleotide-diphossugar_trans"/>
</dbReference>
<keyword evidence="2" id="KW-0735">Signal-anchor</keyword>
<dbReference type="Gene3D" id="3.90.550.10">
    <property type="entry name" value="Spore Coat Polysaccharide Biosynthesis Protein SpsA, Chain A"/>
    <property type="match status" value="1"/>
</dbReference>
<evidence type="ECO:0000256" key="2">
    <source>
        <dbReference type="RuleBase" id="RU363055"/>
    </source>
</evidence>
<dbReference type="EMBL" id="LR746273">
    <property type="protein sequence ID" value="CAA7404262.1"/>
    <property type="molecule type" value="Genomic_DNA"/>
</dbReference>
<evidence type="ECO:0000313" key="6">
    <source>
        <dbReference type="Proteomes" id="UP000663760"/>
    </source>
</evidence>
<dbReference type="GO" id="GO:0071555">
    <property type="term" value="P:cell wall organization"/>
    <property type="evidence" value="ECO:0007669"/>
    <property type="project" value="UniProtKB-KW"/>
</dbReference>
<feature type="domain" description="Nucleotide-diphospho-sugar transferase" evidence="4">
    <location>
        <begin position="189"/>
        <end position="408"/>
    </location>
</feature>
<protein>
    <recommendedName>
        <fullName evidence="2">Glycosyltransferase</fullName>
        <ecNumber evidence="2">2.4.2.-</ecNumber>
    </recommendedName>
</protein>
<feature type="transmembrane region" description="Helical" evidence="2">
    <location>
        <begin position="21"/>
        <end position="42"/>
    </location>
</feature>
<accession>A0A7I8L387</accession>
<evidence type="ECO:0000259" key="4">
    <source>
        <dbReference type="Pfam" id="PF03407"/>
    </source>
</evidence>
<keyword evidence="2" id="KW-0961">Cell wall biogenesis/degradation</keyword>
<organism evidence="5 6">
    <name type="scientific">Spirodela intermedia</name>
    <name type="common">Intermediate duckweed</name>
    <dbReference type="NCBI Taxonomy" id="51605"/>
    <lineage>
        <taxon>Eukaryota</taxon>
        <taxon>Viridiplantae</taxon>
        <taxon>Streptophyta</taxon>
        <taxon>Embryophyta</taxon>
        <taxon>Tracheophyta</taxon>
        <taxon>Spermatophyta</taxon>
        <taxon>Magnoliopsida</taxon>
        <taxon>Liliopsida</taxon>
        <taxon>Araceae</taxon>
        <taxon>Lemnoideae</taxon>
        <taxon>Spirodela</taxon>
    </lineage>
</organism>
<dbReference type="GO" id="GO:0016757">
    <property type="term" value="F:glycosyltransferase activity"/>
    <property type="evidence" value="ECO:0007669"/>
    <property type="project" value="UniProtKB-KW"/>
</dbReference>
<keyword evidence="2" id="KW-0333">Golgi apparatus</keyword>
<dbReference type="GO" id="GO:0000139">
    <property type="term" value="C:Golgi membrane"/>
    <property type="evidence" value="ECO:0007669"/>
    <property type="project" value="UniProtKB-SubCell"/>
</dbReference>
<keyword evidence="2" id="KW-0812">Transmembrane</keyword>
<evidence type="ECO:0000256" key="3">
    <source>
        <dbReference type="SAM" id="Coils"/>
    </source>
</evidence>
<reference evidence="5" key="1">
    <citation type="submission" date="2020-02" db="EMBL/GenBank/DDBJ databases">
        <authorList>
            <person name="Scholz U."/>
            <person name="Mascher M."/>
            <person name="Fiebig A."/>
        </authorList>
    </citation>
    <scope>NUCLEOTIDE SEQUENCE</scope>
</reference>
<dbReference type="GO" id="GO:0080147">
    <property type="term" value="P:root hair cell development"/>
    <property type="evidence" value="ECO:0007669"/>
    <property type="project" value="InterPro"/>
</dbReference>
<sequence>MASRGAPLMRGSGSSAPWSRGSRIAVAIGIGVLVGCVFAFLYPDGIFPSNPAHLQGRRNIESNKVSSSCDSSEKIDVLKFELAVALEENAKLKTQVRELSTTLKQAEQGKDQLEKQVMVLGDTHKAGPFGTVKALRTNPLVAPDESVNPRLAKLLEEVAVKKELIVCLANTNVKDMLGVWFENIKKVGIKNYLVVALDDNIEEFCKTNNVPVYRRNPDEGVDSIAKTGGNHAVSGLKFRILREFLQLGYSILLSDVDIVYLQNPFDHLYRDSDVESMSDGHSNMTAYGFNDVFDEPSMGWARYAHTMRIWVFNSGFFYIRPTIPSIELLDRVADRLAKELKSWDQAVFNEELFFPSHPGYDGLHASKRTMDIYLFMNSKVLFKRVRKDEDLSKIKPVIVHVNYHPDKLPRMKALVEYYVNGNKDALKPFPDGSDW</sequence>
<dbReference type="Pfam" id="PF03407">
    <property type="entry name" value="Nucleotid_trans"/>
    <property type="match status" value="1"/>
</dbReference>
<keyword evidence="2" id="KW-1133">Transmembrane helix</keyword>
<dbReference type="PANTHER" id="PTHR46581">
    <property type="entry name" value="ARABINOSYLTRANSFERASE RRA3"/>
    <property type="match status" value="1"/>
</dbReference>
<comment type="subcellular location">
    <subcellularLocation>
        <location evidence="2">Golgi apparatus membrane</location>
        <topology evidence="2">Single-pass type II membrane protein</topology>
    </subcellularLocation>
</comment>